<sequence length="362" mass="39212">MKYRNWQIPYTAPQPPEALLRAGYSPLLAVLLALRGYADPMQARAFLSGGDQSAFDPMLLQDMDKAVARIRTAIERRENVAVFGDYDVDGITSTCVLTDYLRRQGVPVHPYIPDRIEEGYGLNMDAITNLQRTSDITLIITVDCGITAIDETNYALQRGIDMVITDHHECSGQAIPNAVAVVDPKRPGSQYPNSGLAGVGVAYKLLCALEGGSDRVLREYGDLVAIGTVADVMPLTGENRYLVAQGLAQINARPRPGIRALLHECGAEGRPVTATTIGFTLAPRINAAGRLGKTAVAALLLLTNDDGEADRYAAGLCQLNRERQALEQQIWEEASAIACRYPPRMPLVLASDSWHQGVIGIA</sequence>
<keyword evidence="2" id="KW-0378">Hydrolase</keyword>
<organism evidence="2">
    <name type="scientific">human gut metagenome</name>
    <dbReference type="NCBI Taxonomy" id="408170"/>
    <lineage>
        <taxon>unclassified sequences</taxon>
        <taxon>metagenomes</taxon>
        <taxon>organismal metagenomes</taxon>
    </lineage>
</organism>
<comment type="caution">
    <text evidence="2">The sequence shown here is derived from an EMBL/GenBank/DDBJ whole genome shotgun (WGS) entry which is preliminary data.</text>
</comment>
<evidence type="ECO:0000259" key="1">
    <source>
        <dbReference type="Pfam" id="PF01368"/>
    </source>
</evidence>
<reference evidence="2" key="1">
    <citation type="journal article" date="2013" name="Environ. Microbiol.">
        <title>Microbiota from the distal guts of lean and obese adolescents exhibit partial functional redundancy besides clear differences in community structure.</title>
        <authorList>
            <person name="Ferrer M."/>
            <person name="Ruiz A."/>
            <person name="Lanza F."/>
            <person name="Haange S.B."/>
            <person name="Oberbach A."/>
            <person name="Till H."/>
            <person name="Bargiela R."/>
            <person name="Campoy C."/>
            <person name="Segura M.T."/>
            <person name="Richter M."/>
            <person name="von Bergen M."/>
            <person name="Seifert J."/>
            <person name="Suarez A."/>
        </authorList>
    </citation>
    <scope>NUCLEOTIDE SEQUENCE</scope>
</reference>
<keyword evidence="2" id="KW-0269">Exonuclease</keyword>
<feature type="non-terminal residue" evidence="2">
    <location>
        <position position="362"/>
    </location>
</feature>
<dbReference type="PANTHER" id="PTHR30255:SF2">
    <property type="entry name" value="SINGLE-STRANDED-DNA-SPECIFIC EXONUCLEASE RECJ"/>
    <property type="match status" value="1"/>
</dbReference>
<feature type="domain" description="DDH" evidence="1">
    <location>
        <begin position="79"/>
        <end position="228"/>
    </location>
</feature>
<dbReference type="EMBL" id="AJWY01013603">
    <property type="protein sequence ID" value="EKC46546.1"/>
    <property type="molecule type" value="Genomic_DNA"/>
</dbReference>
<dbReference type="SUPFAM" id="SSF64182">
    <property type="entry name" value="DHH phosphoesterases"/>
    <property type="match status" value="1"/>
</dbReference>
<proteinExistence type="predicted"/>
<protein>
    <submittedName>
        <fullName evidence="2">Single-stranded-DNA-specific exonuclease RecJ</fullName>
    </submittedName>
</protein>
<keyword evidence="2" id="KW-0540">Nuclease</keyword>
<dbReference type="InterPro" id="IPR001667">
    <property type="entry name" value="DDH_dom"/>
</dbReference>
<name>K1SGR4_9ZZZZ</name>
<evidence type="ECO:0000313" key="2">
    <source>
        <dbReference type="EMBL" id="EKC46546.1"/>
    </source>
</evidence>
<dbReference type="GO" id="GO:0004527">
    <property type="term" value="F:exonuclease activity"/>
    <property type="evidence" value="ECO:0007669"/>
    <property type="project" value="UniProtKB-KW"/>
</dbReference>
<dbReference type="Gene3D" id="3.90.1640.30">
    <property type="match status" value="1"/>
</dbReference>
<dbReference type="AlphaFoldDB" id="K1SGR4"/>
<accession>K1SGR4</accession>
<dbReference type="InterPro" id="IPR051673">
    <property type="entry name" value="SSDNA_exonuclease_RecJ"/>
</dbReference>
<gene>
    <name evidence="2" type="ORF">LEA_19799</name>
</gene>
<dbReference type="Pfam" id="PF01368">
    <property type="entry name" value="DHH"/>
    <property type="match status" value="1"/>
</dbReference>
<dbReference type="InterPro" id="IPR038763">
    <property type="entry name" value="DHH_sf"/>
</dbReference>
<dbReference type="PANTHER" id="PTHR30255">
    <property type="entry name" value="SINGLE-STRANDED-DNA-SPECIFIC EXONUCLEASE RECJ"/>
    <property type="match status" value="1"/>
</dbReference>